<gene>
    <name evidence="2" type="ORF">ROSEINA2194_02295</name>
</gene>
<feature type="transmembrane region" description="Helical" evidence="1">
    <location>
        <begin position="6"/>
        <end position="26"/>
    </location>
</feature>
<dbReference type="RefSeq" id="WP_007886356.1">
    <property type="nucleotide sequence ID" value="NZ_ACFY01000091.1"/>
</dbReference>
<keyword evidence="1" id="KW-0472">Membrane</keyword>
<evidence type="ECO:0000313" key="3">
    <source>
        <dbReference type="Proteomes" id="UP000003561"/>
    </source>
</evidence>
<name>C0FU74_9FIRM</name>
<dbReference type="EMBL" id="ACFY01000091">
    <property type="protein sequence ID" value="EEG93890.1"/>
    <property type="molecule type" value="Genomic_DNA"/>
</dbReference>
<accession>C0FU74</accession>
<keyword evidence="1" id="KW-1133">Transmembrane helix</keyword>
<sequence length="45" mass="5294">MKMNFASVVLEAVLTTGLYYASQYLIDKKYNLDLKRKIHGLQMER</sequence>
<evidence type="ECO:0000256" key="1">
    <source>
        <dbReference type="SAM" id="Phobius"/>
    </source>
</evidence>
<keyword evidence="1" id="KW-0812">Transmembrane</keyword>
<organism evidence="2 3">
    <name type="scientific">Roseburia inulinivorans DSM 16841</name>
    <dbReference type="NCBI Taxonomy" id="622312"/>
    <lineage>
        <taxon>Bacteria</taxon>
        <taxon>Bacillati</taxon>
        <taxon>Bacillota</taxon>
        <taxon>Clostridia</taxon>
        <taxon>Lachnospirales</taxon>
        <taxon>Lachnospiraceae</taxon>
        <taxon>Roseburia</taxon>
    </lineage>
</organism>
<dbReference type="Proteomes" id="UP000003561">
    <property type="component" value="Unassembled WGS sequence"/>
</dbReference>
<reference evidence="2 3" key="1">
    <citation type="submission" date="2009-02" db="EMBL/GenBank/DDBJ databases">
        <authorList>
            <person name="Fulton L."/>
            <person name="Clifton S."/>
            <person name="Fulton B."/>
            <person name="Xu J."/>
            <person name="Minx P."/>
            <person name="Pepin K.H."/>
            <person name="Johnson M."/>
            <person name="Bhonagiri V."/>
            <person name="Nash W.E."/>
            <person name="Mardis E.R."/>
            <person name="Wilson R.K."/>
        </authorList>
    </citation>
    <scope>NUCLEOTIDE SEQUENCE [LARGE SCALE GENOMIC DNA]</scope>
    <source>
        <strain evidence="2 3">DSM 16841</strain>
    </source>
</reference>
<proteinExistence type="predicted"/>
<dbReference type="AlphaFoldDB" id="C0FU74"/>
<protein>
    <submittedName>
        <fullName evidence="2">Uncharacterized protein</fullName>
    </submittedName>
</protein>
<evidence type="ECO:0000313" key="2">
    <source>
        <dbReference type="EMBL" id="EEG93890.1"/>
    </source>
</evidence>
<comment type="caution">
    <text evidence="2">The sequence shown here is derived from an EMBL/GenBank/DDBJ whole genome shotgun (WGS) entry which is preliminary data.</text>
</comment>
<reference evidence="2 3" key="2">
    <citation type="submission" date="2009-03" db="EMBL/GenBank/DDBJ databases">
        <title>Draft genome sequence of Roseburia inulinivorans (DSM 16841).</title>
        <authorList>
            <person name="Sudarsanam P."/>
            <person name="Ley R."/>
            <person name="Guruge J."/>
            <person name="Turnbaugh P.J."/>
            <person name="Mahowald M."/>
            <person name="Liep D."/>
            <person name="Gordon J."/>
        </authorList>
    </citation>
    <scope>NUCLEOTIDE SEQUENCE [LARGE SCALE GENOMIC DNA]</scope>
    <source>
        <strain evidence="2 3">DSM 16841</strain>
    </source>
</reference>